<evidence type="ECO:0000259" key="1">
    <source>
        <dbReference type="Pfam" id="PF13356"/>
    </source>
</evidence>
<sequence>MAVSISDVKLKSAKPEEKPYRIPVGENVYLEVLPNGRKVWRMRYLKLSEKKPAIYISGDYPDIPLKAQAHSFETIAREWHQHRRDSLQRWRSAKNANTGGCCCDAVCRLYK</sequence>
<evidence type="ECO:0000313" key="3">
    <source>
        <dbReference type="Proteomes" id="UP000190460"/>
    </source>
</evidence>
<feature type="domain" description="Integrase DNA-binding" evidence="1">
    <location>
        <begin position="6"/>
        <end position="85"/>
    </location>
</feature>
<dbReference type="OrthoDB" id="9795573at2"/>
<dbReference type="InterPro" id="IPR025166">
    <property type="entry name" value="Integrase_DNA_bind_dom"/>
</dbReference>
<evidence type="ECO:0000313" key="2">
    <source>
        <dbReference type="EMBL" id="SKA73267.1"/>
    </source>
</evidence>
<keyword evidence="3" id="KW-1185">Reference proteome</keyword>
<organism evidence="2 3">
    <name type="scientific">Thiothrix eikelboomii</name>
    <dbReference type="NCBI Taxonomy" id="92487"/>
    <lineage>
        <taxon>Bacteria</taxon>
        <taxon>Pseudomonadati</taxon>
        <taxon>Pseudomonadota</taxon>
        <taxon>Gammaproteobacteria</taxon>
        <taxon>Thiotrichales</taxon>
        <taxon>Thiotrichaceae</taxon>
        <taxon>Thiothrix</taxon>
    </lineage>
</organism>
<protein>
    <recommendedName>
        <fullName evidence="1">Integrase DNA-binding domain-containing protein</fullName>
    </recommendedName>
</protein>
<dbReference type="Proteomes" id="UP000190460">
    <property type="component" value="Unassembled WGS sequence"/>
</dbReference>
<name>A0A1T4W7U1_9GAMM</name>
<dbReference type="STRING" id="92487.SAMN02745130_01194"/>
<dbReference type="RefSeq" id="WP_078921674.1">
    <property type="nucleotide sequence ID" value="NZ_FUYB01000004.1"/>
</dbReference>
<dbReference type="EMBL" id="FUYB01000004">
    <property type="protein sequence ID" value="SKA73267.1"/>
    <property type="molecule type" value="Genomic_DNA"/>
</dbReference>
<dbReference type="Gene3D" id="3.30.160.390">
    <property type="entry name" value="Integrase, DNA-binding domain"/>
    <property type="match status" value="1"/>
</dbReference>
<dbReference type="Pfam" id="PF13356">
    <property type="entry name" value="Arm-DNA-bind_3"/>
    <property type="match status" value="1"/>
</dbReference>
<dbReference type="AlphaFoldDB" id="A0A1T4W7U1"/>
<reference evidence="2 3" key="1">
    <citation type="submission" date="2017-02" db="EMBL/GenBank/DDBJ databases">
        <authorList>
            <person name="Peterson S.W."/>
        </authorList>
    </citation>
    <scope>NUCLEOTIDE SEQUENCE [LARGE SCALE GENOMIC DNA]</scope>
    <source>
        <strain evidence="2 3">ATCC 49788</strain>
    </source>
</reference>
<accession>A0A1T4W7U1</accession>
<proteinExistence type="predicted"/>
<dbReference type="InterPro" id="IPR038488">
    <property type="entry name" value="Integrase_DNA-bd_sf"/>
</dbReference>
<gene>
    <name evidence="2" type="ORF">SAMN02745130_01194</name>
</gene>